<evidence type="ECO:0000259" key="4">
    <source>
        <dbReference type="PROSITE" id="PS01124"/>
    </source>
</evidence>
<accession>A0A844HPV1</accession>
<dbReference type="PANTHER" id="PTHR47894:SF4">
    <property type="entry name" value="HTH-TYPE TRANSCRIPTIONAL REGULATOR GADX"/>
    <property type="match status" value="1"/>
</dbReference>
<dbReference type="Gene3D" id="1.10.10.60">
    <property type="entry name" value="Homeodomain-like"/>
    <property type="match status" value="1"/>
</dbReference>
<proteinExistence type="predicted"/>
<organism evidence="5 6">
    <name type="scientific">Paracoccus litorisediminis</name>
    <dbReference type="NCBI Taxonomy" id="2006130"/>
    <lineage>
        <taxon>Bacteria</taxon>
        <taxon>Pseudomonadati</taxon>
        <taxon>Pseudomonadota</taxon>
        <taxon>Alphaproteobacteria</taxon>
        <taxon>Rhodobacterales</taxon>
        <taxon>Paracoccaceae</taxon>
        <taxon>Paracoccus</taxon>
    </lineage>
</organism>
<dbReference type="OrthoDB" id="9805730at2"/>
<dbReference type="AlphaFoldDB" id="A0A844HPV1"/>
<evidence type="ECO:0000313" key="5">
    <source>
        <dbReference type="EMBL" id="MTH61920.1"/>
    </source>
</evidence>
<keyword evidence="1" id="KW-0805">Transcription regulation</keyword>
<dbReference type="SMART" id="SM00342">
    <property type="entry name" value="HTH_ARAC"/>
    <property type="match status" value="1"/>
</dbReference>
<dbReference type="PANTHER" id="PTHR47894">
    <property type="entry name" value="HTH-TYPE TRANSCRIPTIONAL REGULATOR GADX"/>
    <property type="match status" value="1"/>
</dbReference>
<gene>
    <name evidence="5" type="ORF">GL300_22240</name>
</gene>
<name>A0A844HPV1_9RHOB</name>
<evidence type="ECO:0000256" key="2">
    <source>
        <dbReference type="ARBA" id="ARBA00023125"/>
    </source>
</evidence>
<dbReference type="Pfam" id="PF12833">
    <property type="entry name" value="HTH_18"/>
    <property type="match status" value="1"/>
</dbReference>
<sequence length="449" mass="49833">MVQCGQVVLPIDGGLERHGILPCFSLMPASPRTVHHPGDEACAFCFDRLEFDLGRQRYADGPSGVRPVTSSYFAVKRLFLNPKPKYLIPGVSSLGGEMGRYFIRASSLIGLRELAERQGADLAAAMQSVGLRMDLLRKPDERISFETVCALFEHCAQVWNLPDFGLRLANYHHLNILGVVGLATKMEGTLRGAVNTIIANLVIHSDAKIAALDERDGVATVTLETHPTTAYTRQYMLASLGTARSVIEQAGNAGLKLIEVSLRHEAGGVQAAAEAFFGCPVRFNAERNALYFDAAVLDRPTQRSDTAYHAIIDRYLTTLHHELGGGVAETVRKEIARQMEFGRCTLESVAQRLRIEPRSLQRQLKQDGSGFRDLMDDWRRERALSLVTRTRLPLMEVTLALGYSDQSIFSRAFQRWYGQSPLAYRLKDAAMVAALRHGRARPEMAHGLR</sequence>
<keyword evidence="6" id="KW-1185">Reference proteome</keyword>
<keyword evidence="3" id="KW-0804">Transcription</keyword>
<evidence type="ECO:0000256" key="1">
    <source>
        <dbReference type="ARBA" id="ARBA00023015"/>
    </source>
</evidence>
<dbReference type="GO" id="GO:0003700">
    <property type="term" value="F:DNA-binding transcription factor activity"/>
    <property type="evidence" value="ECO:0007669"/>
    <property type="project" value="InterPro"/>
</dbReference>
<reference evidence="5 6" key="1">
    <citation type="submission" date="2019-11" db="EMBL/GenBank/DDBJ databases">
        <authorList>
            <person name="Dong K."/>
        </authorList>
    </citation>
    <scope>NUCLEOTIDE SEQUENCE [LARGE SCALE GENOMIC DNA]</scope>
    <source>
        <strain evidence="5 6">NBRC 112902</strain>
    </source>
</reference>
<dbReference type="InterPro" id="IPR009057">
    <property type="entry name" value="Homeodomain-like_sf"/>
</dbReference>
<keyword evidence="2" id="KW-0238">DNA-binding</keyword>
<dbReference type="Proteomes" id="UP000449846">
    <property type="component" value="Unassembled WGS sequence"/>
</dbReference>
<dbReference type="InterPro" id="IPR020449">
    <property type="entry name" value="Tscrpt_reg_AraC-type_HTH"/>
</dbReference>
<evidence type="ECO:0000256" key="3">
    <source>
        <dbReference type="ARBA" id="ARBA00023163"/>
    </source>
</evidence>
<dbReference type="Pfam" id="PF12625">
    <property type="entry name" value="Arabinose_bd"/>
    <property type="match status" value="1"/>
</dbReference>
<dbReference type="PROSITE" id="PS01124">
    <property type="entry name" value="HTH_ARAC_FAMILY_2"/>
    <property type="match status" value="1"/>
</dbReference>
<dbReference type="InterPro" id="IPR018060">
    <property type="entry name" value="HTH_AraC"/>
</dbReference>
<comment type="caution">
    <text evidence="5">The sequence shown here is derived from an EMBL/GenBank/DDBJ whole genome shotgun (WGS) entry which is preliminary data.</text>
</comment>
<dbReference type="EMBL" id="WMIG01000022">
    <property type="protein sequence ID" value="MTH61920.1"/>
    <property type="molecule type" value="Genomic_DNA"/>
</dbReference>
<evidence type="ECO:0000313" key="6">
    <source>
        <dbReference type="Proteomes" id="UP000449846"/>
    </source>
</evidence>
<protein>
    <submittedName>
        <fullName evidence="5">Helix-turn-helix domain-containing protein</fullName>
    </submittedName>
</protein>
<feature type="domain" description="HTH araC/xylS-type" evidence="4">
    <location>
        <begin position="329"/>
        <end position="427"/>
    </location>
</feature>
<dbReference type="PRINTS" id="PR00032">
    <property type="entry name" value="HTHARAC"/>
</dbReference>
<dbReference type="GO" id="GO:0005829">
    <property type="term" value="C:cytosol"/>
    <property type="evidence" value="ECO:0007669"/>
    <property type="project" value="TreeGrafter"/>
</dbReference>
<dbReference type="SUPFAM" id="SSF46689">
    <property type="entry name" value="Homeodomain-like"/>
    <property type="match status" value="1"/>
</dbReference>
<dbReference type="GO" id="GO:0000976">
    <property type="term" value="F:transcription cis-regulatory region binding"/>
    <property type="evidence" value="ECO:0007669"/>
    <property type="project" value="TreeGrafter"/>
</dbReference>
<dbReference type="InterPro" id="IPR032687">
    <property type="entry name" value="AraC-type_N"/>
</dbReference>